<evidence type="ECO:0000313" key="4">
    <source>
        <dbReference type="Proteomes" id="UP001516023"/>
    </source>
</evidence>
<dbReference type="EMBL" id="JABMIG020000015">
    <property type="protein sequence ID" value="KAL3803131.1"/>
    <property type="molecule type" value="Genomic_DNA"/>
</dbReference>
<evidence type="ECO:0008006" key="5">
    <source>
        <dbReference type="Google" id="ProtNLM"/>
    </source>
</evidence>
<evidence type="ECO:0000313" key="3">
    <source>
        <dbReference type="EMBL" id="KAL3803131.1"/>
    </source>
</evidence>
<dbReference type="AlphaFoldDB" id="A0ABD3QT49"/>
<organism evidence="3 4">
    <name type="scientific">Cyclotella cryptica</name>
    <dbReference type="NCBI Taxonomy" id="29204"/>
    <lineage>
        <taxon>Eukaryota</taxon>
        <taxon>Sar</taxon>
        <taxon>Stramenopiles</taxon>
        <taxon>Ochrophyta</taxon>
        <taxon>Bacillariophyta</taxon>
        <taxon>Coscinodiscophyceae</taxon>
        <taxon>Thalassiosirophycidae</taxon>
        <taxon>Stephanodiscales</taxon>
        <taxon>Stephanodiscaceae</taxon>
        <taxon>Cyclotella</taxon>
    </lineage>
</organism>
<dbReference type="PANTHER" id="PTHR24153:SF8">
    <property type="entry name" value="FORKED, ISOFORM F"/>
    <property type="match status" value="1"/>
</dbReference>
<keyword evidence="1" id="KW-0677">Repeat</keyword>
<dbReference type="Proteomes" id="UP001516023">
    <property type="component" value="Unassembled WGS sequence"/>
</dbReference>
<name>A0ABD3QT49_9STRA</name>
<dbReference type="InterPro" id="IPR036770">
    <property type="entry name" value="Ankyrin_rpt-contain_sf"/>
</dbReference>
<accession>A0ABD3QT49</accession>
<dbReference type="Gene3D" id="1.25.40.20">
    <property type="entry name" value="Ankyrin repeat-containing domain"/>
    <property type="match status" value="1"/>
</dbReference>
<evidence type="ECO:0000256" key="1">
    <source>
        <dbReference type="ARBA" id="ARBA00022737"/>
    </source>
</evidence>
<proteinExistence type="predicted"/>
<dbReference type="InterPro" id="IPR052420">
    <property type="entry name" value="Espin/Espin-like"/>
</dbReference>
<keyword evidence="4" id="KW-1185">Reference proteome</keyword>
<evidence type="ECO:0000256" key="2">
    <source>
        <dbReference type="ARBA" id="ARBA00023043"/>
    </source>
</evidence>
<gene>
    <name evidence="3" type="ORF">HJC23_003406</name>
</gene>
<keyword evidence="2" id="KW-0040">ANK repeat</keyword>
<dbReference type="Pfam" id="PF12796">
    <property type="entry name" value="Ank_2"/>
    <property type="match status" value="1"/>
</dbReference>
<dbReference type="InterPro" id="IPR002110">
    <property type="entry name" value="Ankyrin_rpt"/>
</dbReference>
<sequence>MSSHCLTNEEYAFLCLLLKHIDLRNWQVLDQILRTNPKKFVSVSEAIAKSSQLNGMTILHACIRFDPPPSIVGNIIQLSPFSPGCVDCLNRTPLHIAAAIRANPQSIMILTDACREACAIQDADGRTPLHLACDVHCELFEGEEGVVRAPPSFDVIRYLASASPQSVPLEDECDMSALELAILSGADIRSVKFLMHVTQMQCKSKCRSPHCTFQMLDGLYRSPKGTFIQRKRDAIPREEKHLFHGCTAR</sequence>
<reference evidence="3 4" key="1">
    <citation type="journal article" date="2020" name="G3 (Bethesda)">
        <title>Improved Reference Genome for Cyclotella cryptica CCMP332, a Model for Cell Wall Morphogenesis, Salinity Adaptation, and Lipid Production in Diatoms (Bacillariophyta).</title>
        <authorList>
            <person name="Roberts W.R."/>
            <person name="Downey K.M."/>
            <person name="Ruck E.C."/>
            <person name="Traller J.C."/>
            <person name="Alverson A.J."/>
        </authorList>
    </citation>
    <scope>NUCLEOTIDE SEQUENCE [LARGE SCALE GENOMIC DNA]</scope>
    <source>
        <strain evidence="3 4">CCMP332</strain>
    </source>
</reference>
<comment type="caution">
    <text evidence="3">The sequence shown here is derived from an EMBL/GenBank/DDBJ whole genome shotgun (WGS) entry which is preliminary data.</text>
</comment>
<protein>
    <recommendedName>
        <fullName evidence="5">Ankyrin repeat protein</fullName>
    </recommendedName>
</protein>
<dbReference type="SUPFAM" id="SSF48403">
    <property type="entry name" value="Ankyrin repeat"/>
    <property type="match status" value="1"/>
</dbReference>
<dbReference type="PANTHER" id="PTHR24153">
    <property type="entry name" value="ESPIN"/>
    <property type="match status" value="1"/>
</dbReference>